<dbReference type="SUPFAM" id="SSF51735">
    <property type="entry name" value="NAD(P)-binding Rossmann-fold domains"/>
    <property type="match status" value="1"/>
</dbReference>
<evidence type="ECO:0000313" key="3">
    <source>
        <dbReference type="EMBL" id="GAA0583653.1"/>
    </source>
</evidence>
<evidence type="ECO:0000259" key="2">
    <source>
        <dbReference type="Pfam" id="PF02026"/>
    </source>
</evidence>
<sequence length="557" mass="61501">MEHKHSLRLLLLLGLLSATAIALGLYGWSGQVPFTDKIYLAIRTIDAGETYELLAEHHDANWALEAARFLGVIVGPLAVFIVFLGLFRQNLIRLGAALKRGHLIVVGDSAFADDLSEAPGASVVHLRSLTDAVHSSGGLVRLPFAGPRNLHSTGATKAQAIVVAPTDDAKAIDLALAAKRHYPRTQVHVRAHDFWLAETLRNLPGAERLSAFSEPGLAARYVVRSYPPFLLAKDAGQQRVHAMLMGDDDWLEALICEMILTARTLTFGKLIFSALCANPDEFRARLASRYPEIEVEADIHLLPAGYLDTSTSFAGNIGRLAENAPVTAVYVLFDDGRRSLATALSFVPQAREAVFAAPVFVLHGAHEIDRPAPGSTLKPNEIIAFGTTADMIAASSFLAKEDDIAEREYHRAYLATSPSNGPASKPWDELAEEYRISNRRAVAHIYAKLFEAGFDVRAWMAKHDVWKSLPALAPGESLYRNPAERERLAELEHERWIADRRISGWRHGEPRDNVRKHHPDIKPFDQLTEATKDYDRAFIGLLDKILKRKKGGLSRSH</sequence>
<organism evidence="3 4">
    <name type="scientific">Rhizomicrobium electricum</name>
    <dbReference type="NCBI Taxonomy" id="480070"/>
    <lineage>
        <taxon>Bacteria</taxon>
        <taxon>Pseudomonadati</taxon>
        <taxon>Pseudomonadota</taxon>
        <taxon>Alphaproteobacteria</taxon>
        <taxon>Micropepsales</taxon>
        <taxon>Micropepsaceae</taxon>
        <taxon>Rhizomicrobium</taxon>
    </lineage>
</organism>
<evidence type="ECO:0000313" key="4">
    <source>
        <dbReference type="Proteomes" id="UP001499951"/>
    </source>
</evidence>
<dbReference type="Pfam" id="PF02026">
    <property type="entry name" value="RyR"/>
    <property type="match status" value="1"/>
</dbReference>
<proteinExistence type="predicted"/>
<protein>
    <recommendedName>
        <fullName evidence="2">Ryanodine receptor Ryr domain-containing protein</fullName>
    </recommendedName>
</protein>
<feature type="transmembrane region" description="Helical" evidence="1">
    <location>
        <begin position="66"/>
        <end position="87"/>
    </location>
</feature>
<dbReference type="Gene3D" id="6.20.350.10">
    <property type="match status" value="1"/>
</dbReference>
<dbReference type="Proteomes" id="UP001499951">
    <property type="component" value="Unassembled WGS sequence"/>
</dbReference>
<gene>
    <name evidence="3" type="ORF">GCM10008942_35740</name>
</gene>
<dbReference type="InterPro" id="IPR003032">
    <property type="entry name" value="Ryanodine_rcpt"/>
</dbReference>
<feature type="domain" description="Ryanodine receptor Ryr" evidence="2">
    <location>
        <begin position="485"/>
        <end position="537"/>
    </location>
</feature>
<dbReference type="InterPro" id="IPR036291">
    <property type="entry name" value="NAD(P)-bd_dom_sf"/>
</dbReference>
<keyword evidence="4" id="KW-1185">Reference proteome</keyword>
<keyword evidence="1" id="KW-1133">Transmembrane helix</keyword>
<evidence type="ECO:0000256" key="1">
    <source>
        <dbReference type="SAM" id="Phobius"/>
    </source>
</evidence>
<dbReference type="RefSeq" id="WP_166937111.1">
    <property type="nucleotide sequence ID" value="NZ_BAAADD010000010.1"/>
</dbReference>
<dbReference type="EMBL" id="BAAADD010000010">
    <property type="protein sequence ID" value="GAA0583653.1"/>
    <property type="molecule type" value="Genomic_DNA"/>
</dbReference>
<dbReference type="Gene3D" id="3.40.50.720">
    <property type="entry name" value="NAD(P)-binding Rossmann-like Domain"/>
    <property type="match status" value="1"/>
</dbReference>
<accession>A0ABN1F6J0</accession>
<reference evidence="3 4" key="1">
    <citation type="journal article" date="2019" name="Int. J. Syst. Evol. Microbiol.">
        <title>The Global Catalogue of Microorganisms (GCM) 10K type strain sequencing project: providing services to taxonomists for standard genome sequencing and annotation.</title>
        <authorList>
            <consortium name="The Broad Institute Genomics Platform"/>
            <consortium name="The Broad Institute Genome Sequencing Center for Infectious Disease"/>
            <person name="Wu L."/>
            <person name="Ma J."/>
        </authorList>
    </citation>
    <scope>NUCLEOTIDE SEQUENCE [LARGE SCALE GENOMIC DNA]</scope>
    <source>
        <strain evidence="3 4">JCM 15089</strain>
    </source>
</reference>
<name>A0ABN1F6J0_9PROT</name>
<keyword evidence="1" id="KW-0812">Transmembrane</keyword>
<comment type="caution">
    <text evidence="3">The sequence shown here is derived from an EMBL/GenBank/DDBJ whole genome shotgun (WGS) entry which is preliminary data.</text>
</comment>
<keyword evidence="1" id="KW-0472">Membrane</keyword>